<organism evidence="2 3">
    <name type="scientific">Linnemannia elongata AG-77</name>
    <dbReference type="NCBI Taxonomy" id="1314771"/>
    <lineage>
        <taxon>Eukaryota</taxon>
        <taxon>Fungi</taxon>
        <taxon>Fungi incertae sedis</taxon>
        <taxon>Mucoromycota</taxon>
        <taxon>Mortierellomycotina</taxon>
        <taxon>Mortierellomycetes</taxon>
        <taxon>Mortierellales</taxon>
        <taxon>Mortierellaceae</taxon>
        <taxon>Linnemannia</taxon>
    </lineage>
</organism>
<name>A0A197JE51_9FUNG</name>
<accession>A0A197JE51</accession>
<dbReference type="Proteomes" id="UP000078512">
    <property type="component" value="Unassembled WGS sequence"/>
</dbReference>
<reference evidence="2 3" key="1">
    <citation type="submission" date="2016-05" db="EMBL/GenBank/DDBJ databases">
        <title>Genome sequencing reveals origins of a unique bacterial endosymbiosis in the earliest lineages of terrestrial Fungi.</title>
        <authorList>
            <consortium name="DOE Joint Genome Institute"/>
            <person name="Uehling J."/>
            <person name="Gryganskyi A."/>
            <person name="Hameed K."/>
            <person name="Tschaplinski T."/>
            <person name="Misztal P."/>
            <person name="Wu S."/>
            <person name="Desiro A."/>
            <person name="Vande Pol N."/>
            <person name="Du Z.-Y."/>
            <person name="Zienkiewicz A."/>
            <person name="Zienkiewicz K."/>
            <person name="Morin E."/>
            <person name="Tisserant E."/>
            <person name="Splivallo R."/>
            <person name="Hainaut M."/>
            <person name="Henrissat B."/>
            <person name="Ohm R."/>
            <person name="Kuo A."/>
            <person name="Yan J."/>
            <person name="Lipzen A."/>
            <person name="Nolan M."/>
            <person name="Labutti K."/>
            <person name="Barry K."/>
            <person name="Goldstein A."/>
            <person name="Labbe J."/>
            <person name="Schadt C."/>
            <person name="Tuskan G."/>
            <person name="Grigoriev I."/>
            <person name="Martin F."/>
            <person name="Vilgalys R."/>
            <person name="Bonito G."/>
        </authorList>
    </citation>
    <scope>NUCLEOTIDE SEQUENCE [LARGE SCALE GENOMIC DNA]</scope>
    <source>
        <strain evidence="2 3">AG-77</strain>
    </source>
</reference>
<evidence type="ECO:0000256" key="1">
    <source>
        <dbReference type="SAM" id="MobiDB-lite"/>
    </source>
</evidence>
<evidence type="ECO:0000313" key="2">
    <source>
        <dbReference type="EMBL" id="OAQ23283.1"/>
    </source>
</evidence>
<evidence type="ECO:0000313" key="3">
    <source>
        <dbReference type="Proteomes" id="UP000078512"/>
    </source>
</evidence>
<feature type="compositionally biased region" description="Low complexity" evidence="1">
    <location>
        <begin position="48"/>
        <end position="58"/>
    </location>
</feature>
<dbReference type="AlphaFoldDB" id="A0A197JE51"/>
<dbReference type="EMBL" id="KV442124">
    <property type="protein sequence ID" value="OAQ23283.1"/>
    <property type="molecule type" value="Genomic_DNA"/>
</dbReference>
<feature type="compositionally biased region" description="Basic and acidic residues" evidence="1">
    <location>
        <begin position="24"/>
        <end position="35"/>
    </location>
</feature>
<sequence>MGTRRARPKSTPEEHARRAPPKSTPEEHARRSPREPKKKSPRASKNPTLSHHSTSTSTRGIAHGHPF</sequence>
<protein>
    <submittedName>
        <fullName evidence="2">Uncharacterized protein</fullName>
    </submittedName>
</protein>
<feature type="region of interest" description="Disordered" evidence="1">
    <location>
        <begin position="1"/>
        <end position="67"/>
    </location>
</feature>
<keyword evidence="3" id="KW-1185">Reference proteome</keyword>
<proteinExistence type="predicted"/>
<gene>
    <name evidence="2" type="ORF">K457DRAFT_25184</name>
</gene>